<organism evidence="1 2">
    <name type="scientific">Smallanthus sonchifolius</name>
    <dbReference type="NCBI Taxonomy" id="185202"/>
    <lineage>
        <taxon>Eukaryota</taxon>
        <taxon>Viridiplantae</taxon>
        <taxon>Streptophyta</taxon>
        <taxon>Embryophyta</taxon>
        <taxon>Tracheophyta</taxon>
        <taxon>Spermatophyta</taxon>
        <taxon>Magnoliopsida</taxon>
        <taxon>eudicotyledons</taxon>
        <taxon>Gunneridae</taxon>
        <taxon>Pentapetalae</taxon>
        <taxon>asterids</taxon>
        <taxon>campanulids</taxon>
        <taxon>Asterales</taxon>
        <taxon>Asteraceae</taxon>
        <taxon>Asteroideae</taxon>
        <taxon>Heliantheae alliance</taxon>
        <taxon>Millerieae</taxon>
        <taxon>Smallanthus</taxon>
    </lineage>
</organism>
<reference evidence="2" key="1">
    <citation type="journal article" date="2022" name="Mol. Ecol. Resour.">
        <title>The genomes of chicory, endive, great burdock and yacon provide insights into Asteraceae palaeo-polyploidization history and plant inulin production.</title>
        <authorList>
            <person name="Fan W."/>
            <person name="Wang S."/>
            <person name="Wang H."/>
            <person name="Wang A."/>
            <person name="Jiang F."/>
            <person name="Liu H."/>
            <person name="Zhao H."/>
            <person name="Xu D."/>
            <person name="Zhang Y."/>
        </authorList>
    </citation>
    <scope>NUCLEOTIDE SEQUENCE [LARGE SCALE GENOMIC DNA]</scope>
    <source>
        <strain evidence="2">cv. Yunnan</strain>
    </source>
</reference>
<sequence>MRRHERKMKYEKKQETFCDGHWLTVRKVGPTFPRDTRGSQFQEKFVRPVSLEVTPCTERCIEIMRMRGNLSSEYFSVVGNR</sequence>
<name>A0ACB9J3S4_9ASTR</name>
<evidence type="ECO:0000313" key="1">
    <source>
        <dbReference type="EMBL" id="KAI3814391.1"/>
    </source>
</evidence>
<gene>
    <name evidence="1" type="ORF">L1987_19145</name>
</gene>
<keyword evidence="2" id="KW-1185">Reference proteome</keyword>
<accession>A0ACB9J3S4</accession>
<comment type="caution">
    <text evidence="1">The sequence shown here is derived from an EMBL/GenBank/DDBJ whole genome shotgun (WGS) entry which is preliminary data.</text>
</comment>
<protein>
    <submittedName>
        <fullName evidence="1">Uncharacterized protein</fullName>
    </submittedName>
</protein>
<reference evidence="1 2" key="2">
    <citation type="journal article" date="2022" name="Mol. Ecol. Resour.">
        <title>The genomes of chicory, endive, great burdock and yacon provide insights into Asteraceae paleo-polyploidization history and plant inulin production.</title>
        <authorList>
            <person name="Fan W."/>
            <person name="Wang S."/>
            <person name="Wang H."/>
            <person name="Wang A."/>
            <person name="Jiang F."/>
            <person name="Liu H."/>
            <person name="Zhao H."/>
            <person name="Xu D."/>
            <person name="Zhang Y."/>
        </authorList>
    </citation>
    <scope>NUCLEOTIDE SEQUENCE [LARGE SCALE GENOMIC DNA]</scope>
    <source>
        <strain evidence="2">cv. Yunnan</strain>
        <tissue evidence="1">Leaves</tissue>
    </source>
</reference>
<evidence type="ECO:0000313" key="2">
    <source>
        <dbReference type="Proteomes" id="UP001056120"/>
    </source>
</evidence>
<proteinExistence type="predicted"/>
<dbReference type="Proteomes" id="UP001056120">
    <property type="component" value="Linkage Group LG06"/>
</dbReference>
<dbReference type="EMBL" id="CM042023">
    <property type="protein sequence ID" value="KAI3814391.1"/>
    <property type="molecule type" value="Genomic_DNA"/>
</dbReference>